<dbReference type="CDD" id="cd00383">
    <property type="entry name" value="trans_reg_C"/>
    <property type="match status" value="1"/>
</dbReference>
<keyword evidence="4 8" id="KW-0238">DNA-binding</keyword>
<evidence type="ECO:0000256" key="1">
    <source>
        <dbReference type="ARBA" id="ARBA00022553"/>
    </source>
</evidence>
<dbReference type="FunFam" id="3.40.50.2300:FF:000001">
    <property type="entry name" value="DNA-binding response regulator PhoB"/>
    <property type="match status" value="1"/>
</dbReference>
<feature type="domain" description="Response regulatory" evidence="6">
    <location>
        <begin position="10"/>
        <end position="123"/>
    </location>
</feature>
<dbReference type="InterPro" id="IPR001789">
    <property type="entry name" value="Sig_transdc_resp-reg_receiver"/>
</dbReference>
<dbReference type="Pfam" id="PF00486">
    <property type="entry name" value="Trans_reg_C"/>
    <property type="match status" value="1"/>
</dbReference>
<dbReference type="EMBL" id="UOEE01000080">
    <property type="protein sequence ID" value="VAV88942.1"/>
    <property type="molecule type" value="Genomic_DNA"/>
</dbReference>
<dbReference type="GO" id="GO:0005829">
    <property type="term" value="C:cytosol"/>
    <property type="evidence" value="ECO:0007669"/>
    <property type="project" value="TreeGrafter"/>
</dbReference>
<evidence type="ECO:0000259" key="6">
    <source>
        <dbReference type="PROSITE" id="PS50110"/>
    </source>
</evidence>
<keyword evidence="3" id="KW-0805">Transcription regulation</keyword>
<evidence type="ECO:0000259" key="7">
    <source>
        <dbReference type="PROSITE" id="PS51755"/>
    </source>
</evidence>
<evidence type="ECO:0000256" key="4">
    <source>
        <dbReference type="ARBA" id="ARBA00023125"/>
    </source>
</evidence>
<dbReference type="InterPro" id="IPR036388">
    <property type="entry name" value="WH-like_DNA-bd_sf"/>
</dbReference>
<dbReference type="PROSITE" id="PS51755">
    <property type="entry name" value="OMPR_PHOB"/>
    <property type="match status" value="1"/>
</dbReference>
<dbReference type="SUPFAM" id="SSF52172">
    <property type="entry name" value="CheY-like"/>
    <property type="match status" value="1"/>
</dbReference>
<dbReference type="InterPro" id="IPR001867">
    <property type="entry name" value="OmpR/PhoB-type_DNA-bd"/>
</dbReference>
<dbReference type="AlphaFoldDB" id="A0A3B0R997"/>
<accession>A0A3B0R997</accession>
<gene>
    <name evidence="8" type="ORF">MNBD_ALPHA06-1608</name>
</gene>
<dbReference type="PROSITE" id="PS50110">
    <property type="entry name" value="RESPONSE_REGULATORY"/>
    <property type="match status" value="1"/>
</dbReference>
<dbReference type="SMART" id="SM00862">
    <property type="entry name" value="Trans_reg_C"/>
    <property type="match status" value="1"/>
</dbReference>
<evidence type="ECO:0000313" key="8">
    <source>
        <dbReference type="EMBL" id="VAV88942.1"/>
    </source>
</evidence>
<dbReference type="Gene3D" id="1.10.10.10">
    <property type="entry name" value="Winged helix-like DNA-binding domain superfamily/Winged helix DNA-binding domain"/>
    <property type="match status" value="1"/>
</dbReference>
<keyword evidence="1" id="KW-0597">Phosphoprotein</keyword>
<keyword evidence="2" id="KW-0902">Two-component regulatory system</keyword>
<dbReference type="Gene3D" id="6.10.250.690">
    <property type="match status" value="1"/>
</dbReference>
<dbReference type="InterPro" id="IPR039420">
    <property type="entry name" value="WalR-like"/>
</dbReference>
<dbReference type="GO" id="GO:0006355">
    <property type="term" value="P:regulation of DNA-templated transcription"/>
    <property type="evidence" value="ECO:0007669"/>
    <property type="project" value="InterPro"/>
</dbReference>
<evidence type="ECO:0000256" key="5">
    <source>
        <dbReference type="ARBA" id="ARBA00023163"/>
    </source>
</evidence>
<name>A0A3B0R997_9ZZZZ</name>
<dbReference type="Gene3D" id="3.40.50.2300">
    <property type="match status" value="1"/>
</dbReference>
<dbReference type="PANTHER" id="PTHR48111:SF4">
    <property type="entry name" value="DNA-BINDING DUAL TRANSCRIPTIONAL REGULATOR OMPR"/>
    <property type="match status" value="1"/>
</dbReference>
<keyword evidence="5" id="KW-0804">Transcription</keyword>
<dbReference type="InterPro" id="IPR016032">
    <property type="entry name" value="Sig_transdc_resp-reg_C-effctor"/>
</dbReference>
<protein>
    <submittedName>
        <fullName evidence="8">DNA-binding response regulator PetR</fullName>
    </submittedName>
</protein>
<dbReference type="InterPro" id="IPR011006">
    <property type="entry name" value="CheY-like_superfamily"/>
</dbReference>
<proteinExistence type="predicted"/>
<dbReference type="SMART" id="SM00448">
    <property type="entry name" value="REC"/>
    <property type="match status" value="1"/>
</dbReference>
<organism evidence="8">
    <name type="scientific">hydrothermal vent metagenome</name>
    <dbReference type="NCBI Taxonomy" id="652676"/>
    <lineage>
        <taxon>unclassified sequences</taxon>
        <taxon>metagenomes</taxon>
        <taxon>ecological metagenomes</taxon>
    </lineage>
</organism>
<sequence>MSAIPDPQTHLLVIDDDDRIRSLLKKYLSGQGFRVSTAANAAKARKLMQTLSFDLLVLDIMMPGETGLELASSLRDSSKIPILLLTAKGEASERIEGLRVGADDYLAKPFEPEELVLRIQAILRRSMRVELDGQLLVFGDWRFNPATGDLRGEAGRVSLTDSEANLLRALAKTPGEPVSRLTLSRDTDAAERSVDVQMARLRRKIEIDPKNPRFLQTVRGAGYRLLARPEFAGDRDQPT</sequence>
<dbReference type="PANTHER" id="PTHR48111">
    <property type="entry name" value="REGULATOR OF RPOS"/>
    <property type="match status" value="1"/>
</dbReference>
<evidence type="ECO:0000256" key="3">
    <source>
        <dbReference type="ARBA" id="ARBA00023015"/>
    </source>
</evidence>
<dbReference type="GO" id="GO:0000156">
    <property type="term" value="F:phosphorelay response regulator activity"/>
    <property type="evidence" value="ECO:0007669"/>
    <property type="project" value="TreeGrafter"/>
</dbReference>
<dbReference type="Pfam" id="PF00072">
    <property type="entry name" value="Response_reg"/>
    <property type="match status" value="1"/>
</dbReference>
<feature type="domain" description="OmpR/PhoB-type" evidence="7">
    <location>
        <begin position="133"/>
        <end position="227"/>
    </location>
</feature>
<reference evidence="8" key="1">
    <citation type="submission" date="2018-06" db="EMBL/GenBank/DDBJ databases">
        <authorList>
            <person name="Zhirakovskaya E."/>
        </authorList>
    </citation>
    <scope>NUCLEOTIDE SEQUENCE</scope>
</reference>
<dbReference type="GO" id="GO:0000976">
    <property type="term" value="F:transcription cis-regulatory region binding"/>
    <property type="evidence" value="ECO:0007669"/>
    <property type="project" value="TreeGrafter"/>
</dbReference>
<dbReference type="GO" id="GO:0032993">
    <property type="term" value="C:protein-DNA complex"/>
    <property type="evidence" value="ECO:0007669"/>
    <property type="project" value="TreeGrafter"/>
</dbReference>
<dbReference type="SUPFAM" id="SSF46894">
    <property type="entry name" value="C-terminal effector domain of the bipartite response regulators"/>
    <property type="match status" value="1"/>
</dbReference>
<evidence type="ECO:0000256" key="2">
    <source>
        <dbReference type="ARBA" id="ARBA00023012"/>
    </source>
</evidence>